<keyword evidence="2" id="KW-0285">Flavoprotein</keyword>
<organism evidence="3 4">
    <name type="scientific">Roseateles saccharophilus</name>
    <name type="common">Pseudomonas saccharophila</name>
    <dbReference type="NCBI Taxonomy" id="304"/>
    <lineage>
        <taxon>Bacteria</taxon>
        <taxon>Pseudomonadati</taxon>
        <taxon>Pseudomonadota</taxon>
        <taxon>Betaproteobacteria</taxon>
        <taxon>Burkholderiales</taxon>
        <taxon>Sphaerotilaceae</taxon>
        <taxon>Roseateles</taxon>
    </lineage>
</organism>
<dbReference type="PANTHER" id="PTHR43747">
    <property type="entry name" value="FAD-BINDING PROTEIN"/>
    <property type="match status" value="1"/>
</dbReference>
<dbReference type="PIRSF" id="PIRSF011396">
    <property type="entry name" value="Trp_halogenase"/>
    <property type="match status" value="1"/>
</dbReference>
<reference evidence="3 4" key="1">
    <citation type="submission" date="2019-03" db="EMBL/GenBank/DDBJ databases">
        <title>Genomic Encyclopedia of Type Strains, Phase IV (KMG-IV): sequencing the most valuable type-strain genomes for metagenomic binning, comparative biology and taxonomic classification.</title>
        <authorList>
            <person name="Goeker M."/>
        </authorList>
    </citation>
    <scope>NUCLEOTIDE SEQUENCE [LARGE SCALE GENOMIC DNA]</scope>
    <source>
        <strain evidence="3 4">DSM 654</strain>
    </source>
</reference>
<keyword evidence="2" id="KW-0274">FAD</keyword>
<dbReference type="RefSeq" id="WP_277592354.1">
    <property type="nucleotide sequence ID" value="NZ_CBCSGL010000007.1"/>
</dbReference>
<sequence length="503" mass="55781">MNGERRIVIVGGGTAGWMSAAALASRLLGKDGAARWTLRLVESDEIGIVGVGEATIPPIRGFNALIGLDEDEFLRETGGTFKLGIEFFDWGALGERYMHAFGDVGRSLDELPFHQHWLRLGAALPLAEYSINNQAALAGRFMRPRPDMAGSPLAEIAYAFHFDAARYAALLRRHAEARGVQRVEGRITHVERDGGGVRRLRLQDGEVVEGDFFIDCSGLHGLLIDKTLGVAFEDWSHWLPCDRAWAVPTPPSGPLLPYTRATAREAGWQWRIPLQQRTGNGHVFASAFVDEAAARETLLRHLEAEPLAEPRLIRFRAGRRREAWVGNCVAIGLAGGFLEPLESTSIHLIQSAVLRLIEIFPGDRAEPADIAEYNRQTAAEMEAVRDFVILHYKLTRRDDSPFWRHCREMAVPEALQARMARFASHGHILRRGQELFSEPSWLQVLVGQGLRPRHAHPLAGLSAGERVQAFVDNTRDVVRRCVAVMPAHADFIAAHCVAPSQKP</sequence>
<dbReference type="EMBL" id="SMBU01000001">
    <property type="protein sequence ID" value="TCV04312.1"/>
    <property type="molecule type" value="Genomic_DNA"/>
</dbReference>
<comment type="caution">
    <text evidence="3">The sequence shown here is derived from an EMBL/GenBank/DDBJ whole genome shotgun (WGS) entry which is preliminary data.</text>
</comment>
<feature type="binding site" evidence="2">
    <location>
        <position position="333"/>
    </location>
    <ligand>
        <name>FAD</name>
        <dbReference type="ChEBI" id="CHEBI:57692"/>
    </ligand>
</feature>
<name>A0A4R3VK86_ROSSA</name>
<dbReference type="AlphaFoldDB" id="A0A4R3VK86"/>
<dbReference type="GO" id="GO:0004497">
    <property type="term" value="F:monooxygenase activity"/>
    <property type="evidence" value="ECO:0007669"/>
    <property type="project" value="InterPro"/>
</dbReference>
<dbReference type="Pfam" id="PF04820">
    <property type="entry name" value="Trp_halogenase"/>
    <property type="match status" value="1"/>
</dbReference>
<keyword evidence="4" id="KW-1185">Reference proteome</keyword>
<dbReference type="InterPro" id="IPR050816">
    <property type="entry name" value="Flavin-dep_Halogenase_NPB"/>
</dbReference>
<dbReference type="Proteomes" id="UP000295110">
    <property type="component" value="Unassembled WGS sequence"/>
</dbReference>
<proteinExistence type="predicted"/>
<feature type="binding site" evidence="2">
    <location>
        <begin position="12"/>
        <end position="15"/>
    </location>
    <ligand>
        <name>FAD</name>
        <dbReference type="ChEBI" id="CHEBI:57692"/>
    </ligand>
</feature>
<dbReference type="Gene3D" id="3.50.50.60">
    <property type="entry name" value="FAD/NAD(P)-binding domain"/>
    <property type="match status" value="1"/>
</dbReference>
<dbReference type="InterPro" id="IPR033856">
    <property type="entry name" value="Trp_halogen"/>
</dbReference>
<evidence type="ECO:0000313" key="4">
    <source>
        <dbReference type="Proteomes" id="UP000295110"/>
    </source>
</evidence>
<gene>
    <name evidence="3" type="ORF">EV671_100167</name>
</gene>
<dbReference type="SUPFAM" id="SSF51905">
    <property type="entry name" value="FAD/NAD(P)-binding domain"/>
    <property type="match status" value="1"/>
</dbReference>
<feature type="active site" evidence="1">
    <location>
        <position position="82"/>
    </location>
</feature>
<evidence type="ECO:0000313" key="3">
    <source>
        <dbReference type="EMBL" id="TCV04312.1"/>
    </source>
</evidence>
<feature type="binding site" evidence="2">
    <location>
        <position position="342"/>
    </location>
    <ligand>
        <name>L-tryptophan</name>
        <dbReference type="ChEBI" id="CHEBI:57912"/>
    </ligand>
</feature>
<accession>A0A4R3VK86</accession>
<evidence type="ECO:0000256" key="1">
    <source>
        <dbReference type="PIRSR" id="PIRSR011396-1"/>
    </source>
</evidence>
<dbReference type="GO" id="GO:0000166">
    <property type="term" value="F:nucleotide binding"/>
    <property type="evidence" value="ECO:0007669"/>
    <property type="project" value="UniProtKB-KW"/>
</dbReference>
<dbReference type="InterPro" id="IPR006905">
    <property type="entry name" value="Flavin_halogenase"/>
</dbReference>
<feature type="binding site" evidence="2">
    <location>
        <position position="346"/>
    </location>
    <ligand>
        <name>L-tryptophan</name>
        <dbReference type="ChEBI" id="CHEBI:57912"/>
    </ligand>
</feature>
<protein>
    <submittedName>
        <fullName evidence="3">Tryptophan halogenase</fullName>
    </submittedName>
</protein>
<feature type="binding site" evidence="2">
    <location>
        <position position="82"/>
    </location>
    <ligand>
        <name>7-chloro-L-tryptophan</name>
        <dbReference type="ChEBI" id="CHEBI:58713"/>
    </ligand>
</feature>
<keyword evidence="2" id="KW-0547">Nucleotide-binding</keyword>
<dbReference type="InterPro" id="IPR036188">
    <property type="entry name" value="FAD/NAD-bd_sf"/>
</dbReference>
<dbReference type="PANTHER" id="PTHR43747:SF4">
    <property type="entry name" value="FLAVIN-DEPENDENT TRYPTOPHAN HALOGENASE"/>
    <property type="match status" value="1"/>
</dbReference>
<evidence type="ECO:0000256" key="2">
    <source>
        <dbReference type="PIRSR" id="PIRSR011396-2"/>
    </source>
</evidence>